<feature type="domain" description="Fumarate lyase N-terminal" evidence="2">
    <location>
        <begin position="18"/>
        <end position="341"/>
    </location>
</feature>
<protein>
    <submittedName>
        <fullName evidence="3">Lyase family protein</fullName>
    </submittedName>
</protein>
<dbReference type="PROSITE" id="PS00163">
    <property type="entry name" value="FUMARATE_LYASES"/>
    <property type="match status" value="1"/>
</dbReference>
<evidence type="ECO:0000259" key="2">
    <source>
        <dbReference type="Pfam" id="PF00206"/>
    </source>
</evidence>
<dbReference type="InterPro" id="IPR051546">
    <property type="entry name" value="Aspartate_Ammonia-Lyase"/>
</dbReference>
<dbReference type="Gene3D" id="1.10.275.10">
    <property type="entry name" value="Fumarase/aspartase (N-terminal domain)"/>
    <property type="match status" value="1"/>
</dbReference>
<dbReference type="KEGG" id="sgrg:L0C25_09370"/>
<keyword evidence="4" id="KW-1185">Reference proteome</keyword>
<accession>A0AA46TLR6</accession>
<dbReference type="InterPro" id="IPR000362">
    <property type="entry name" value="Fumarate_lyase_fam"/>
</dbReference>
<evidence type="ECO:0000313" key="4">
    <source>
        <dbReference type="Proteomes" id="UP001164390"/>
    </source>
</evidence>
<dbReference type="Pfam" id="PF00206">
    <property type="entry name" value="Lyase_1"/>
    <property type="match status" value="1"/>
</dbReference>
<dbReference type="SUPFAM" id="SSF48557">
    <property type="entry name" value="L-aspartase-like"/>
    <property type="match status" value="1"/>
</dbReference>
<gene>
    <name evidence="3" type="ORF">L0C25_09370</name>
</gene>
<dbReference type="GO" id="GO:0008797">
    <property type="term" value="F:aspartate ammonia-lyase activity"/>
    <property type="evidence" value="ECO:0007669"/>
    <property type="project" value="TreeGrafter"/>
</dbReference>
<evidence type="ECO:0000256" key="1">
    <source>
        <dbReference type="ARBA" id="ARBA00023239"/>
    </source>
</evidence>
<dbReference type="Gene3D" id="1.20.200.10">
    <property type="entry name" value="Fumarase/aspartase (Central domain)"/>
    <property type="match status" value="1"/>
</dbReference>
<dbReference type="InterPro" id="IPR020557">
    <property type="entry name" value="Fumarate_lyase_CS"/>
</dbReference>
<name>A0AA46TLR6_9ACTN</name>
<dbReference type="RefSeq" id="WP_271636224.1">
    <property type="nucleotide sequence ID" value="NZ_CP094970.1"/>
</dbReference>
<sequence length="445" mass="46246">MDRMTTAVRAERDFLGTAYVPADALYGIQTVRALGNSGLGTRTLAEEPLLLTALAHTKAACALANGRFAELTPAISEAIVRSAREVAGGAHRAHFPLELVQGGGGTAVNMMVNEVLANRANLILGGELGTYDPVHPNDHVNRSQSTNDVFPTAMAIAAYRALTETVESLRTVASSLDATAARYADLEHLGRTCLQDAVPLPIAAVHGAHAHAVRRAADDVERAARPLLAVPLGGTAVGTGLGAPPGFGESATDMLAAETGLEITPSPNPYDGLASLEPFGRAADALARAARVLGRTAGDLRMLASGPVGGLGEIALPPVQAGSSIMPGKVNPVLPELVMQTQFLLSGIAHTVAAASGTPELEVTPMGPVAVEELLRGTRMLTKAATLFAQRCIDGVEWVPDRVASNLTGSYEQAVRDVADDGYDRIALARHATSHNGRLTKETQP</sequence>
<keyword evidence="1 3" id="KW-0456">Lyase</keyword>
<dbReference type="PRINTS" id="PR00149">
    <property type="entry name" value="FUMRATELYASE"/>
</dbReference>
<dbReference type="EMBL" id="CP094970">
    <property type="protein sequence ID" value="UYM07264.1"/>
    <property type="molecule type" value="Genomic_DNA"/>
</dbReference>
<dbReference type="InterPro" id="IPR022761">
    <property type="entry name" value="Fumarate_lyase_N"/>
</dbReference>
<dbReference type="GO" id="GO:0006531">
    <property type="term" value="P:aspartate metabolic process"/>
    <property type="evidence" value="ECO:0007669"/>
    <property type="project" value="TreeGrafter"/>
</dbReference>
<proteinExistence type="predicted"/>
<dbReference type="PANTHER" id="PTHR42696:SF2">
    <property type="entry name" value="ASPARTATE AMMONIA-LYASE"/>
    <property type="match status" value="1"/>
</dbReference>
<dbReference type="AlphaFoldDB" id="A0AA46TLR6"/>
<dbReference type="InterPro" id="IPR024083">
    <property type="entry name" value="Fumarase/histidase_N"/>
</dbReference>
<dbReference type="Proteomes" id="UP001164390">
    <property type="component" value="Chromosome"/>
</dbReference>
<reference evidence="3" key="1">
    <citation type="submission" date="2022-01" db="EMBL/GenBank/DDBJ databases">
        <title>Nocardioidaceae gen. sp. A5X3R13.</title>
        <authorList>
            <person name="Lopez Marin M.A."/>
            <person name="Uhlik O."/>
        </authorList>
    </citation>
    <scope>NUCLEOTIDE SEQUENCE</scope>
    <source>
        <strain evidence="3">A5X3R13</strain>
    </source>
</reference>
<dbReference type="PANTHER" id="PTHR42696">
    <property type="entry name" value="ASPARTATE AMMONIA-LYASE"/>
    <property type="match status" value="1"/>
</dbReference>
<organism evidence="3 4">
    <name type="scientific">Solicola gregarius</name>
    <dbReference type="NCBI Taxonomy" id="2908642"/>
    <lineage>
        <taxon>Bacteria</taxon>
        <taxon>Bacillati</taxon>
        <taxon>Actinomycetota</taxon>
        <taxon>Actinomycetes</taxon>
        <taxon>Propionibacteriales</taxon>
        <taxon>Nocardioidaceae</taxon>
        <taxon>Solicola</taxon>
    </lineage>
</organism>
<evidence type="ECO:0000313" key="3">
    <source>
        <dbReference type="EMBL" id="UYM07264.1"/>
    </source>
</evidence>
<dbReference type="InterPro" id="IPR008948">
    <property type="entry name" value="L-Aspartase-like"/>
</dbReference>
<dbReference type="GO" id="GO:0005829">
    <property type="term" value="C:cytosol"/>
    <property type="evidence" value="ECO:0007669"/>
    <property type="project" value="TreeGrafter"/>
</dbReference>